<sequence>MKKGNVPQPAAKKPAPAKSAVKAPSKSSAQKEPPAKSAGKVSASPSQPDPKPAKKAGPPSITDNIGSLFGSYCNQAHTEIDFEGLQRLCDDLRINPMTDVELLAFVWKCQIKQAGTISQEEFTNGMNAIRADSLSTLKTRLNALRDFARDPFQNDFRNFFRFVFDLTKEPGARNIDANDGISLLNLLLTPHFRWMPRFIEFLGTKQQKFLNLDQWMGILEFCKKNPSSFDSYNPEDPWPVLIDEFVTWTRQ</sequence>
<comment type="caution">
    <text evidence="4">The sequence shown here is derived from an EMBL/GenBank/DDBJ whole genome shotgun (WGS) entry which is preliminary data.</text>
</comment>
<evidence type="ECO:0000259" key="3">
    <source>
        <dbReference type="PROSITE" id="PS51229"/>
    </source>
</evidence>
<dbReference type="Proteomes" id="UP001162131">
    <property type="component" value="Unassembled WGS sequence"/>
</dbReference>
<dbReference type="Pfam" id="PF03556">
    <property type="entry name" value="Cullin_binding"/>
    <property type="match status" value="1"/>
</dbReference>
<gene>
    <name evidence="4" type="ORF">BSTOLATCC_MIC24132</name>
</gene>
<evidence type="ECO:0000313" key="5">
    <source>
        <dbReference type="Proteomes" id="UP001162131"/>
    </source>
</evidence>
<reference evidence="4" key="1">
    <citation type="submission" date="2021-09" db="EMBL/GenBank/DDBJ databases">
        <authorList>
            <consortium name="AG Swart"/>
            <person name="Singh M."/>
            <person name="Singh A."/>
            <person name="Seah K."/>
            <person name="Emmerich C."/>
        </authorList>
    </citation>
    <scope>NUCLEOTIDE SEQUENCE</scope>
    <source>
        <strain evidence="4">ATCC30299</strain>
    </source>
</reference>
<dbReference type="Gene3D" id="1.10.238.200">
    <property type="entry name" value="Cullin, PONY binding domain"/>
    <property type="match status" value="1"/>
</dbReference>
<organism evidence="4 5">
    <name type="scientific">Blepharisma stoltei</name>
    <dbReference type="NCBI Taxonomy" id="1481888"/>
    <lineage>
        <taxon>Eukaryota</taxon>
        <taxon>Sar</taxon>
        <taxon>Alveolata</taxon>
        <taxon>Ciliophora</taxon>
        <taxon>Postciliodesmatophora</taxon>
        <taxon>Heterotrichea</taxon>
        <taxon>Heterotrichida</taxon>
        <taxon>Blepharismidae</taxon>
        <taxon>Blepharisma</taxon>
    </lineage>
</organism>
<dbReference type="AlphaFoldDB" id="A0AAU9IZY0"/>
<dbReference type="InterPro" id="IPR042460">
    <property type="entry name" value="DCN1-like_PONY"/>
</dbReference>
<name>A0AAU9IZY0_9CILI</name>
<evidence type="ECO:0000256" key="1">
    <source>
        <dbReference type="RuleBase" id="RU410713"/>
    </source>
</evidence>
<dbReference type="PROSITE" id="PS51229">
    <property type="entry name" value="DCUN1"/>
    <property type="match status" value="1"/>
</dbReference>
<protein>
    <recommendedName>
        <fullName evidence="1">Defective in cullin neddylation protein</fullName>
    </recommendedName>
</protein>
<evidence type="ECO:0000256" key="2">
    <source>
        <dbReference type="SAM" id="MobiDB-lite"/>
    </source>
</evidence>
<dbReference type="GO" id="GO:0097602">
    <property type="term" value="F:cullin family protein binding"/>
    <property type="evidence" value="ECO:0007669"/>
    <property type="project" value="TreeGrafter"/>
</dbReference>
<dbReference type="PANTHER" id="PTHR12281">
    <property type="entry name" value="RP42 RELATED"/>
    <property type="match status" value="1"/>
</dbReference>
<dbReference type="GO" id="GO:0032182">
    <property type="term" value="F:ubiquitin-like protein binding"/>
    <property type="evidence" value="ECO:0007669"/>
    <property type="project" value="TreeGrafter"/>
</dbReference>
<proteinExistence type="predicted"/>
<feature type="domain" description="DCUN1" evidence="3">
    <location>
        <begin position="60"/>
        <end position="250"/>
    </location>
</feature>
<dbReference type="Gene3D" id="1.10.238.10">
    <property type="entry name" value="EF-hand"/>
    <property type="match status" value="1"/>
</dbReference>
<feature type="compositionally biased region" description="Low complexity" evidence="2">
    <location>
        <begin position="1"/>
        <end position="31"/>
    </location>
</feature>
<comment type="function">
    <text evidence="1">Neddylation of cullins play an essential role in the regulation of SCF-type complexes activity.</text>
</comment>
<dbReference type="InterPro" id="IPR011992">
    <property type="entry name" value="EF-hand-dom_pair"/>
</dbReference>
<dbReference type="InterPro" id="IPR005176">
    <property type="entry name" value="PONY_dom"/>
</dbReference>
<dbReference type="EMBL" id="CAJZBQ010000023">
    <property type="protein sequence ID" value="CAG9319581.1"/>
    <property type="molecule type" value="Genomic_DNA"/>
</dbReference>
<accession>A0AAU9IZY0</accession>
<dbReference type="GO" id="GO:0000151">
    <property type="term" value="C:ubiquitin ligase complex"/>
    <property type="evidence" value="ECO:0007669"/>
    <property type="project" value="TreeGrafter"/>
</dbReference>
<keyword evidence="5" id="KW-1185">Reference proteome</keyword>
<dbReference type="GO" id="GO:0031624">
    <property type="term" value="F:ubiquitin conjugating enzyme binding"/>
    <property type="evidence" value="ECO:0007669"/>
    <property type="project" value="TreeGrafter"/>
</dbReference>
<dbReference type="InterPro" id="IPR014764">
    <property type="entry name" value="DCN-prot"/>
</dbReference>
<dbReference type="GO" id="GO:0045116">
    <property type="term" value="P:protein neddylation"/>
    <property type="evidence" value="ECO:0007669"/>
    <property type="project" value="TreeGrafter"/>
</dbReference>
<dbReference type="SUPFAM" id="SSF47473">
    <property type="entry name" value="EF-hand"/>
    <property type="match status" value="1"/>
</dbReference>
<evidence type="ECO:0000313" key="4">
    <source>
        <dbReference type="EMBL" id="CAG9319581.1"/>
    </source>
</evidence>
<feature type="region of interest" description="Disordered" evidence="2">
    <location>
        <begin position="1"/>
        <end position="60"/>
    </location>
</feature>